<reference evidence="11 12" key="1">
    <citation type="journal article" date="2014" name="BMC Genomics">
        <title>Genome sequencing of four Aureobasidium pullulans varieties: biotechnological potential, stress tolerance, and description of new species.</title>
        <authorList>
            <person name="Gostin Ar C."/>
            <person name="Ohm R.A."/>
            <person name="Kogej T."/>
            <person name="Sonjak S."/>
            <person name="Turk M."/>
            <person name="Zajc J."/>
            <person name="Zalar P."/>
            <person name="Grube M."/>
            <person name="Sun H."/>
            <person name="Han J."/>
            <person name="Sharma A."/>
            <person name="Chiniquy J."/>
            <person name="Ngan C.Y."/>
            <person name="Lipzen A."/>
            <person name="Barry K."/>
            <person name="Grigoriev I.V."/>
            <person name="Gunde-Cimerman N."/>
        </authorList>
    </citation>
    <scope>NUCLEOTIDE SEQUENCE [LARGE SCALE GENOMIC DNA]</scope>
    <source>
        <strain evidence="11 12">EXF-150</strain>
    </source>
</reference>
<name>A0A074XG83_AURPU</name>
<dbReference type="SMART" id="SM00091">
    <property type="entry name" value="PAS"/>
    <property type="match status" value="1"/>
</dbReference>
<evidence type="ECO:0000256" key="5">
    <source>
        <dbReference type="ARBA" id="ARBA00022777"/>
    </source>
</evidence>
<dbReference type="EC" id="2.7.13.3" evidence="2"/>
<dbReference type="SUPFAM" id="SSF52172">
    <property type="entry name" value="CheY-like"/>
    <property type="match status" value="1"/>
</dbReference>
<dbReference type="RefSeq" id="XP_029757254.1">
    <property type="nucleotide sequence ID" value="XM_029902157.1"/>
</dbReference>
<gene>
    <name evidence="11" type="ORF">M438DRAFT_303344</name>
</gene>
<accession>A0A074XG83</accession>
<dbReference type="InterPro" id="IPR001789">
    <property type="entry name" value="Sig_transdc_resp-reg_receiver"/>
</dbReference>
<dbReference type="Gene3D" id="1.10.287.130">
    <property type="match status" value="1"/>
</dbReference>
<dbReference type="InterPro" id="IPR005467">
    <property type="entry name" value="His_kinase_dom"/>
</dbReference>
<dbReference type="NCBIfam" id="TIGR00229">
    <property type="entry name" value="sensory_box"/>
    <property type="match status" value="1"/>
</dbReference>
<dbReference type="HOGENOM" id="CLU_000445_82_4_1"/>
<dbReference type="GO" id="GO:0009927">
    <property type="term" value="F:histidine phosphotransfer kinase activity"/>
    <property type="evidence" value="ECO:0007669"/>
    <property type="project" value="TreeGrafter"/>
</dbReference>
<dbReference type="Gene3D" id="3.40.50.2300">
    <property type="match status" value="1"/>
</dbReference>
<dbReference type="GeneID" id="40744463"/>
<dbReference type="InterPro" id="IPR000700">
    <property type="entry name" value="PAS-assoc_C"/>
</dbReference>
<dbReference type="InterPro" id="IPR000014">
    <property type="entry name" value="PAS"/>
</dbReference>
<dbReference type="GO" id="GO:0006355">
    <property type="term" value="P:regulation of DNA-templated transcription"/>
    <property type="evidence" value="ECO:0007669"/>
    <property type="project" value="InterPro"/>
</dbReference>
<feature type="domain" description="Response regulatory" evidence="9">
    <location>
        <begin position="827"/>
        <end position="959"/>
    </location>
</feature>
<feature type="region of interest" description="Disordered" evidence="7">
    <location>
        <begin position="198"/>
        <end position="221"/>
    </location>
</feature>
<dbReference type="PRINTS" id="PR00344">
    <property type="entry name" value="BCTRLSENSOR"/>
</dbReference>
<dbReference type="PROSITE" id="PS50109">
    <property type="entry name" value="HIS_KIN"/>
    <property type="match status" value="1"/>
</dbReference>
<evidence type="ECO:0000313" key="11">
    <source>
        <dbReference type="EMBL" id="KEQ81067.1"/>
    </source>
</evidence>
<dbReference type="Pfam" id="PF00072">
    <property type="entry name" value="Response_reg"/>
    <property type="match status" value="1"/>
</dbReference>
<dbReference type="CDD" id="cd00082">
    <property type="entry name" value="HisKA"/>
    <property type="match status" value="1"/>
</dbReference>
<dbReference type="InterPro" id="IPR036097">
    <property type="entry name" value="HisK_dim/P_sf"/>
</dbReference>
<dbReference type="InterPro" id="IPR011006">
    <property type="entry name" value="CheY-like_superfamily"/>
</dbReference>
<dbReference type="Gene3D" id="3.30.565.10">
    <property type="entry name" value="Histidine kinase-like ATPase, C-terminal domain"/>
    <property type="match status" value="1"/>
</dbReference>
<sequence length="964" mass="107082">MTVACEPVKQGAHHNQDVILRLPHTSTPKQRQHLQNILDNDWELTPLKHLSSWPPELLQICQIVLLDSQPRLLLLGDDRRIFYNEAYSTAFANGAVDLGHVLRETEMNMPQEITNFSLQNDLSPPNNLLVIDQSRVLGSGDTQENTIWRWTAMPLSGSMTGVFISVQDVTHEGMKRPIALDTGHDLSTTAGAEQCKQQVQLGGSKDNQGQRTRHCDEYSSSNERNQQILQVIDMVGISLFECDLKGTLVHANKTWLNSNDHGTRENAYLDLIHTLADEPNYVASQWELAASGTPVSFETRYKSDDSTGKDVIGTLASVALLPVFDPNGAARSILGCTTNTAAQRLATSERSRETVDALARERFGNKRLFDFAEESPVGIYLIEFQQGRVTYVNPAWFEQTGHPVVPFDQIDWPQVIHDEDKKVAETFWKGVVTARTKSTVQVRMKREWYNENGESMGPVWILTNAIPEFDEDGSISGVIGTMEDISAIKFAETVQKTRMEEALEARRQQEHFIDMTSHEIRNPLGAVMHCADALLENLAETKAILANHMVPDHKAEQRIKELVQQSIESVSTIISCSAHQLRIADDVLVLSKLDSKLLQLAPTPTHAMSLLANVDRSFEAEAANNLVQLETQVDPSLQGLDVEWVTIDPGRVQQILVNVVSNALKFSKKRSVRKVTVRMGASSTPPTQELLGVEFTVSHIPHDYSQESLEDDPASVAKIVHLHFTVTDTGTGLTKEEKSKLFTRFSQASARTYNEYGGSGLGLCISQQLCEMQGGRIGLASETDVGSTFAFFVKAYRTNPPPPPKSILLRQNSASLSADQTPKTRISILVVEDNAVNQRLLQMQLVKRGYQVVVADNGQEALDFLQTTRHWSALRSSSDRIIDLILMDVEMPVLDGLSATRKIREYEQQGLICDHIPIIAVSANARAEQTAQAIASGMDDTITKPFRMVDLIKKLDVFTALVAP</sequence>
<dbReference type="GO" id="GO:0000155">
    <property type="term" value="F:phosphorelay sensor kinase activity"/>
    <property type="evidence" value="ECO:0007669"/>
    <property type="project" value="InterPro"/>
</dbReference>
<dbReference type="SMART" id="SM00387">
    <property type="entry name" value="HATPase_c"/>
    <property type="match status" value="1"/>
</dbReference>
<dbReference type="InterPro" id="IPR003661">
    <property type="entry name" value="HisK_dim/P_dom"/>
</dbReference>
<evidence type="ECO:0000256" key="1">
    <source>
        <dbReference type="ARBA" id="ARBA00000085"/>
    </source>
</evidence>
<dbReference type="SUPFAM" id="SSF47384">
    <property type="entry name" value="Homodimeric domain of signal transducing histidine kinase"/>
    <property type="match status" value="1"/>
</dbReference>
<keyword evidence="5" id="KW-0418">Kinase</keyword>
<feature type="domain" description="PAC" evidence="10">
    <location>
        <begin position="438"/>
        <end position="497"/>
    </location>
</feature>
<dbReference type="InterPro" id="IPR003594">
    <property type="entry name" value="HATPase_dom"/>
</dbReference>
<dbReference type="PANTHER" id="PTHR43047">
    <property type="entry name" value="TWO-COMPONENT HISTIDINE PROTEIN KINASE"/>
    <property type="match status" value="1"/>
</dbReference>
<dbReference type="SMART" id="SM00388">
    <property type="entry name" value="HisKA"/>
    <property type="match status" value="1"/>
</dbReference>
<dbReference type="SUPFAM" id="SSF55785">
    <property type="entry name" value="PYP-like sensor domain (PAS domain)"/>
    <property type="match status" value="2"/>
</dbReference>
<dbReference type="InterPro" id="IPR013767">
    <property type="entry name" value="PAS_fold"/>
</dbReference>
<dbReference type="InterPro" id="IPR004358">
    <property type="entry name" value="Sig_transdc_His_kin-like_C"/>
</dbReference>
<keyword evidence="4" id="KW-0808">Transferase</keyword>
<evidence type="ECO:0000256" key="2">
    <source>
        <dbReference type="ARBA" id="ARBA00012438"/>
    </source>
</evidence>
<dbReference type="PROSITE" id="PS50110">
    <property type="entry name" value="RESPONSE_REGULATORY"/>
    <property type="match status" value="1"/>
</dbReference>
<organism evidence="11 12">
    <name type="scientific">Aureobasidium pullulans EXF-150</name>
    <dbReference type="NCBI Taxonomy" id="1043002"/>
    <lineage>
        <taxon>Eukaryota</taxon>
        <taxon>Fungi</taxon>
        <taxon>Dikarya</taxon>
        <taxon>Ascomycota</taxon>
        <taxon>Pezizomycotina</taxon>
        <taxon>Dothideomycetes</taxon>
        <taxon>Dothideomycetidae</taxon>
        <taxon>Dothideales</taxon>
        <taxon>Saccotheciaceae</taxon>
        <taxon>Aureobasidium</taxon>
    </lineage>
</organism>
<evidence type="ECO:0000256" key="6">
    <source>
        <dbReference type="PROSITE-ProRule" id="PRU00169"/>
    </source>
</evidence>
<dbReference type="Pfam" id="PF02518">
    <property type="entry name" value="HATPase_c"/>
    <property type="match status" value="1"/>
</dbReference>
<dbReference type="SUPFAM" id="SSF55874">
    <property type="entry name" value="ATPase domain of HSP90 chaperone/DNA topoisomerase II/histidine kinase"/>
    <property type="match status" value="1"/>
</dbReference>
<dbReference type="CDD" id="cd00130">
    <property type="entry name" value="PAS"/>
    <property type="match status" value="1"/>
</dbReference>
<dbReference type="InterPro" id="IPR035965">
    <property type="entry name" value="PAS-like_dom_sf"/>
</dbReference>
<keyword evidence="3 6" id="KW-0597">Phosphoprotein</keyword>
<feature type="modified residue" description="4-aspartylphosphate" evidence="6">
    <location>
        <position position="888"/>
    </location>
</feature>
<dbReference type="CDD" id="cd17546">
    <property type="entry name" value="REC_hyHK_CKI1_RcsC-like"/>
    <property type="match status" value="1"/>
</dbReference>
<dbReference type="STRING" id="1043002.A0A074XG83"/>
<dbReference type="GO" id="GO:0005886">
    <property type="term" value="C:plasma membrane"/>
    <property type="evidence" value="ECO:0007669"/>
    <property type="project" value="TreeGrafter"/>
</dbReference>
<dbReference type="EMBL" id="KL584994">
    <property type="protein sequence ID" value="KEQ81067.1"/>
    <property type="molecule type" value="Genomic_DNA"/>
</dbReference>
<dbReference type="PANTHER" id="PTHR43047:SF66">
    <property type="entry name" value="HISKA"/>
    <property type="match status" value="1"/>
</dbReference>
<protein>
    <recommendedName>
        <fullName evidence="2">histidine kinase</fullName>
        <ecNumber evidence="2">2.7.13.3</ecNumber>
    </recommendedName>
</protein>
<dbReference type="Pfam" id="PF00989">
    <property type="entry name" value="PAS"/>
    <property type="match status" value="1"/>
</dbReference>
<dbReference type="OrthoDB" id="60033at2759"/>
<evidence type="ECO:0000256" key="4">
    <source>
        <dbReference type="ARBA" id="ARBA00022679"/>
    </source>
</evidence>
<evidence type="ECO:0000259" key="10">
    <source>
        <dbReference type="PROSITE" id="PS50113"/>
    </source>
</evidence>
<proteinExistence type="predicted"/>
<keyword evidence="12" id="KW-1185">Reference proteome</keyword>
<evidence type="ECO:0000256" key="3">
    <source>
        <dbReference type="ARBA" id="ARBA00022553"/>
    </source>
</evidence>
<dbReference type="InterPro" id="IPR036890">
    <property type="entry name" value="HATPase_C_sf"/>
</dbReference>
<evidence type="ECO:0000256" key="7">
    <source>
        <dbReference type="SAM" id="MobiDB-lite"/>
    </source>
</evidence>
<dbReference type="Gene3D" id="3.30.450.20">
    <property type="entry name" value="PAS domain"/>
    <property type="match status" value="1"/>
</dbReference>
<evidence type="ECO:0000259" key="8">
    <source>
        <dbReference type="PROSITE" id="PS50109"/>
    </source>
</evidence>
<dbReference type="PROSITE" id="PS50113">
    <property type="entry name" value="PAC"/>
    <property type="match status" value="1"/>
</dbReference>
<feature type="domain" description="Histidine kinase" evidence="8">
    <location>
        <begin position="515"/>
        <end position="797"/>
    </location>
</feature>
<comment type="catalytic activity">
    <reaction evidence="1">
        <text>ATP + protein L-histidine = ADP + protein N-phospho-L-histidine.</text>
        <dbReference type="EC" id="2.7.13.3"/>
    </reaction>
</comment>
<dbReference type="AlphaFoldDB" id="A0A074XG83"/>
<feature type="compositionally biased region" description="Polar residues" evidence="7">
    <location>
        <begin position="198"/>
        <end position="210"/>
    </location>
</feature>
<evidence type="ECO:0000259" key="9">
    <source>
        <dbReference type="PROSITE" id="PS50110"/>
    </source>
</evidence>
<evidence type="ECO:0000313" key="12">
    <source>
        <dbReference type="Proteomes" id="UP000030706"/>
    </source>
</evidence>
<dbReference type="Proteomes" id="UP000030706">
    <property type="component" value="Unassembled WGS sequence"/>
</dbReference>
<dbReference type="SMART" id="SM00448">
    <property type="entry name" value="REC"/>
    <property type="match status" value="1"/>
</dbReference>